<protein>
    <submittedName>
        <fullName evidence="1">Uncharacterized protein</fullName>
    </submittedName>
</protein>
<organism evidence="1 2">
    <name type="scientific">Convivina intestini</name>
    <dbReference type="NCBI Taxonomy" id="1505726"/>
    <lineage>
        <taxon>Bacteria</taxon>
        <taxon>Bacillati</taxon>
        <taxon>Bacillota</taxon>
        <taxon>Bacilli</taxon>
        <taxon>Lactobacillales</taxon>
        <taxon>Lactobacillaceae</taxon>
        <taxon>Convivina</taxon>
    </lineage>
</organism>
<accession>A0A2U1D9G7</accession>
<dbReference type="RefSeq" id="WP_089939735.1">
    <property type="nucleotide sequence ID" value="NZ_CAKOEX010000011.1"/>
</dbReference>
<keyword evidence="2" id="KW-1185">Reference proteome</keyword>
<dbReference type="AlphaFoldDB" id="A0A2U1D9G7"/>
<evidence type="ECO:0000313" key="1">
    <source>
        <dbReference type="EMBL" id="PVY84334.1"/>
    </source>
</evidence>
<name>A0A2U1D9G7_9LACO</name>
<gene>
    <name evidence="1" type="ORF">C7384_10479</name>
</gene>
<evidence type="ECO:0000313" key="2">
    <source>
        <dbReference type="Proteomes" id="UP000245433"/>
    </source>
</evidence>
<comment type="caution">
    <text evidence="1">The sequence shown here is derived from an EMBL/GenBank/DDBJ whole genome shotgun (WGS) entry which is preliminary data.</text>
</comment>
<dbReference type="Proteomes" id="UP000245433">
    <property type="component" value="Unassembled WGS sequence"/>
</dbReference>
<sequence length="83" mass="9873">MSDDQNEQQFIDEYNRLLNEEKQNIEKDIVKQIHKIKDTLAQRQVELAKSLSGPLEAKNQEQFNHFQKQLDQTIQNLDLFSDK</sequence>
<dbReference type="EMBL" id="QEKT01000004">
    <property type="protein sequence ID" value="PVY84334.1"/>
    <property type="molecule type" value="Genomic_DNA"/>
</dbReference>
<proteinExistence type="predicted"/>
<reference evidence="1 2" key="1">
    <citation type="submission" date="2018-04" db="EMBL/GenBank/DDBJ databases">
        <title>Genomic Encyclopedia of Type Strains, Phase IV (KMG-IV): sequencing the most valuable type-strain genomes for metagenomic binning, comparative biology and taxonomic classification.</title>
        <authorList>
            <person name="Goeker M."/>
        </authorList>
    </citation>
    <scope>NUCLEOTIDE SEQUENCE [LARGE SCALE GENOMIC DNA]</scope>
    <source>
        <strain evidence="1 2">DSM 28795</strain>
    </source>
</reference>